<sequence>MENNEDVFSCGHCHIALGSLEEIIANRLAEKHNCFYGSSNVNLDYTSHQMFKGADDEQVSTTKLAQKQKISAPPLPLGQSTQQNVWKEDEVLLLIATYKNHKEKFNSGNMNKKNVWVIISNEMKTHGVNKDSVKCDEKWRNLRKVYDKVKMENEKTGNGNTNWKYFNDFQDIYHKDPRFTPVCTATSSGVIKRPSSSKENMQVKKSKFSPEEEKRPKSVSLNYLDARIQKRHEEKMDFKNKVFEWFKDNYKKKED</sequence>
<dbReference type="PANTHER" id="PTHR47595:SF1">
    <property type="entry name" value="MYB_SANT-LIKE DNA-BINDING DOMAIN-CONTAINING PROTEIN"/>
    <property type="match status" value="1"/>
</dbReference>
<name>A0A9P0DPS6_PHACE</name>
<dbReference type="OrthoDB" id="1475929at2759"/>
<reference evidence="3" key="1">
    <citation type="submission" date="2022-01" db="EMBL/GenBank/DDBJ databases">
        <authorList>
            <person name="King R."/>
        </authorList>
    </citation>
    <scope>NUCLEOTIDE SEQUENCE</scope>
</reference>
<dbReference type="PANTHER" id="PTHR47595">
    <property type="entry name" value="HEAT SHOCK 70 KDA PROTEIN 14"/>
    <property type="match status" value="1"/>
</dbReference>
<reference evidence="3" key="2">
    <citation type="submission" date="2022-10" db="EMBL/GenBank/DDBJ databases">
        <authorList>
            <consortium name="ENA_rothamsted_submissions"/>
            <consortium name="culmorum"/>
            <person name="King R."/>
        </authorList>
    </citation>
    <scope>NUCLEOTIDE SEQUENCE</scope>
</reference>
<gene>
    <name evidence="3" type="ORF">PHAECO_LOCUS12609</name>
</gene>
<evidence type="ECO:0000313" key="3">
    <source>
        <dbReference type="EMBL" id="CAH1183662.1"/>
    </source>
</evidence>
<dbReference type="Proteomes" id="UP001153737">
    <property type="component" value="Chromosome 9"/>
</dbReference>
<dbReference type="EMBL" id="OU896715">
    <property type="protein sequence ID" value="CAH1183662.1"/>
    <property type="molecule type" value="Genomic_DNA"/>
</dbReference>
<keyword evidence="4" id="KW-1185">Reference proteome</keyword>
<dbReference type="Pfam" id="PF13837">
    <property type="entry name" value="Myb_DNA-bind_4"/>
    <property type="match status" value="1"/>
</dbReference>
<evidence type="ECO:0000259" key="2">
    <source>
        <dbReference type="PROSITE" id="PS50090"/>
    </source>
</evidence>
<dbReference type="Gene3D" id="1.10.10.60">
    <property type="entry name" value="Homeodomain-like"/>
    <property type="match status" value="1"/>
</dbReference>
<evidence type="ECO:0000256" key="1">
    <source>
        <dbReference type="SAM" id="MobiDB-lite"/>
    </source>
</evidence>
<protein>
    <recommendedName>
        <fullName evidence="2">Myb-like domain-containing protein</fullName>
    </recommendedName>
</protein>
<dbReference type="InterPro" id="IPR044822">
    <property type="entry name" value="Myb_DNA-bind_4"/>
</dbReference>
<evidence type="ECO:0000313" key="4">
    <source>
        <dbReference type="Proteomes" id="UP001153737"/>
    </source>
</evidence>
<feature type="region of interest" description="Disordered" evidence="1">
    <location>
        <begin position="189"/>
        <end position="218"/>
    </location>
</feature>
<dbReference type="PROSITE" id="PS50090">
    <property type="entry name" value="MYB_LIKE"/>
    <property type="match status" value="1"/>
</dbReference>
<dbReference type="InterPro" id="IPR001005">
    <property type="entry name" value="SANT/Myb"/>
</dbReference>
<feature type="domain" description="Myb-like" evidence="2">
    <location>
        <begin position="78"/>
        <end position="143"/>
    </location>
</feature>
<dbReference type="AlphaFoldDB" id="A0A9P0DPS6"/>
<organism evidence="3 4">
    <name type="scientific">Phaedon cochleariae</name>
    <name type="common">Mustard beetle</name>
    <dbReference type="NCBI Taxonomy" id="80249"/>
    <lineage>
        <taxon>Eukaryota</taxon>
        <taxon>Metazoa</taxon>
        <taxon>Ecdysozoa</taxon>
        <taxon>Arthropoda</taxon>
        <taxon>Hexapoda</taxon>
        <taxon>Insecta</taxon>
        <taxon>Pterygota</taxon>
        <taxon>Neoptera</taxon>
        <taxon>Endopterygota</taxon>
        <taxon>Coleoptera</taxon>
        <taxon>Polyphaga</taxon>
        <taxon>Cucujiformia</taxon>
        <taxon>Chrysomeloidea</taxon>
        <taxon>Chrysomelidae</taxon>
        <taxon>Chrysomelinae</taxon>
        <taxon>Chrysomelini</taxon>
        <taxon>Phaedon</taxon>
    </lineage>
</organism>
<proteinExistence type="predicted"/>
<accession>A0A9P0DPS6</accession>